<dbReference type="Proteomes" id="UP000694396">
    <property type="component" value="Unplaced"/>
</dbReference>
<dbReference type="AlphaFoldDB" id="A0A8C3P3Z2"/>
<sequence>MAAAAAASARRRRRPRAHPNPLFARWLREWRDEAQGTWVCFPPGPALPVPVPAPAPFRPCRRHLAALWPRPLRPPRPTAEAAPAGWAWPKGVWAEVGGAMKGGAGAWRKRRGLKGCGGFGGRCLQKGVGPG</sequence>
<evidence type="ECO:0000313" key="2">
    <source>
        <dbReference type="Proteomes" id="UP000694396"/>
    </source>
</evidence>
<dbReference type="Ensembl" id="ENSCRFT00000003888.1">
    <property type="protein sequence ID" value="ENSCRFP00000003740.1"/>
    <property type="gene ID" value="ENSCRFG00000003049.1"/>
</dbReference>
<protein>
    <submittedName>
        <fullName evidence="1">Uncharacterized protein</fullName>
    </submittedName>
</protein>
<reference evidence="1" key="2">
    <citation type="submission" date="2025-09" db="UniProtKB">
        <authorList>
            <consortium name="Ensembl"/>
        </authorList>
    </citation>
    <scope>IDENTIFICATION</scope>
</reference>
<keyword evidence="2" id="KW-1185">Reference proteome</keyword>
<proteinExistence type="predicted"/>
<evidence type="ECO:0000313" key="1">
    <source>
        <dbReference type="Ensembl" id="ENSCRFP00000003740.1"/>
    </source>
</evidence>
<accession>A0A8C3P3Z2</accession>
<name>A0A8C3P3Z2_9PASS</name>
<organism evidence="1 2">
    <name type="scientific">Cyanoderma ruficeps</name>
    <name type="common">rufous-capped babbler</name>
    <dbReference type="NCBI Taxonomy" id="181631"/>
    <lineage>
        <taxon>Eukaryota</taxon>
        <taxon>Metazoa</taxon>
        <taxon>Chordata</taxon>
        <taxon>Craniata</taxon>
        <taxon>Vertebrata</taxon>
        <taxon>Euteleostomi</taxon>
        <taxon>Archelosauria</taxon>
        <taxon>Archosauria</taxon>
        <taxon>Dinosauria</taxon>
        <taxon>Saurischia</taxon>
        <taxon>Theropoda</taxon>
        <taxon>Coelurosauria</taxon>
        <taxon>Aves</taxon>
        <taxon>Neognathae</taxon>
        <taxon>Neoaves</taxon>
        <taxon>Telluraves</taxon>
        <taxon>Australaves</taxon>
        <taxon>Passeriformes</taxon>
        <taxon>Sylvioidea</taxon>
        <taxon>Timaliidae</taxon>
        <taxon>Cyanoderma</taxon>
    </lineage>
</organism>
<reference evidence="1" key="1">
    <citation type="submission" date="2025-08" db="UniProtKB">
        <authorList>
            <consortium name="Ensembl"/>
        </authorList>
    </citation>
    <scope>IDENTIFICATION</scope>
</reference>